<feature type="transmembrane region" description="Helical" evidence="1">
    <location>
        <begin position="87"/>
        <end position="104"/>
    </location>
</feature>
<dbReference type="RefSeq" id="WP_145176668.1">
    <property type="nucleotide sequence ID" value="NZ_CP036525.1"/>
</dbReference>
<dbReference type="AlphaFoldDB" id="A0A517NLF8"/>
<evidence type="ECO:0000256" key="1">
    <source>
        <dbReference type="SAM" id="Phobius"/>
    </source>
</evidence>
<feature type="transmembrane region" description="Helical" evidence="1">
    <location>
        <begin position="28"/>
        <end position="49"/>
    </location>
</feature>
<accession>A0A517NLF8</accession>
<keyword evidence="1" id="KW-0472">Membrane</keyword>
<keyword evidence="3" id="KW-1185">Reference proteome</keyword>
<protein>
    <submittedName>
        <fullName evidence="2">Uncharacterized protein</fullName>
    </submittedName>
</protein>
<reference evidence="2 3" key="1">
    <citation type="submission" date="2019-02" db="EMBL/GenBank/DDBJ databases">
        <title>Deep-cultivation of Planctomycetes and their phenomic and genomic characterization uncovers novel biology.</title>
        <authorList>
            <person name="Wiegand S."/>
            <person name="Jogler M."/>
            <person name="Boedeker C."/>
            <person name="Pinto D."/>
            <person name="Vollmers J."/>
            <person name="Rivas-Marin E."/>
            <person name="Kohn T."/>
            <person name="Peeters S.H."/>
            <person name="Heuer A."/>
            <person name="Rast P."/>
            <person name="Oberbeckmann S."/>
            <person name="Bunk B."/>
            <person name="Jeske O."/>
            <person name="Meyerdierks A."/>
            <person name="Storesund J.E."/>
            <person name="Kallscheuer N."/>
            <person name="Luecker S."/>
            <person name="Lage O.M."/>
            <person name="Pohl T."/>
            <person name="Merkel B.J."/>
            <person name="Hornburger P."/>
            <person name="Mueller R.-W."/>
            <person name="Bruemmer F."/>
            <person name="Labrenz M."/>
            <person name="Spormann A.M."/>
            <person name="Op den Camp H."/>
            <person name="Overmann J."/>
            <person name="Amann R."/>
            <person name="Jetten M.S.M."/>
            <person name="Mascher T."/>
            <person name="Medema M.H."/>
            <person name="Devos D.P."/>
            <person name="Kaster A.-K."/>
            <person name="Ovreas L."/>
            <person name="Rohde M."/>
            <person name="Galperin M.Y."/>
            <person name="Jogler C."/>
        </authorList>
    </citation>
    <scope>NUCLEOTIDE SEQUENCE [LARGE SCALE GENOMIC DNA]</scope>
    <source>
        <strain evidence="2 3">K22_7</strain>
    </source>
</reference>
<evidence type="ECO:0000313" key="3">
    <source>
        <dbReference type="Proteomes" id="UP000318538"/>
    </source>
</evidence>
<feature type="transmembrane region" description="Helical" evidence="1">
    <location>
        <begin position="116"/>
        <end position="137"/>
    </location>
</feature>
<keyword evidence="1" id="KW-1133">Transmembrane helix</keyword>
<organism evidence="2 3">
    <name type="scientific">Rubripirellula lacrimiformis</name>
    <dbReference type="NCBI Taxonomy" id="1930273"/>
    <lineage>
        <taxon>Bacteria</taxon>
        <taxon>Pseudomonadati</taxon>
        <taxon>Planctomycetota</taxon>
        <taxon>Planctomycetia</taxon>
        <taxon>Pirellulales</taxon>
        <taxon>Pirellulaceae</taxon>
        <taxon>Rubripirellula</taxon>
    </lineage>
</organism>
<feature type="transmembrane region" description="Helical" evidence="1">
    <location>
        <begin position="179"/>
        <end position="200"/>
    </location>
</feature>
<dbReference type="Proteomes" id="UP000318538">
    <property type="component" value="Chromosome"/>
</dbReference>
<name>A0A517NLF8_9BACT</name>
<keyword evidence="1" id="KW-0812">Transmembrane</keyword>
<dbReference type="KEGG" id="rlc:K227x_63920"/>
<evidence type="ECO:0000313" key="2">
    <source>
        <dbReference type="EMBL" id="QDT07962.1"/>
    </source>
</evidence>
<gene>
    <name evidence="2" type="ORF">K227x_63920</name>
</gene>
<dbReference type="EMBL" id="CP036525">
    <property type="protein sequence ID" value="QDT07962.1"/>
    <property type="molecule type" value="Genomic_DNA"/>
</dbReference>
<sequence>MTHIASKEPGETIVANISNKLKPAMRGIARWLPLVLASLCLMLSVPSNWQKAHRAWFSDEPFYSLTIPWSAQTQKIVTRRYESSQEFSKTALAIVASIWGIFFLGKKQVDQFTNGWAERLAILAVTCLLVISIYYGLRYTNALMAEEMRAERLTSRDNIPSVIPNILDAKYSKWYSAQVFFLVSSVFILASAIVTDMWILREGKSPSSINTNTN</sequence>
<proteinExistence type="predicted"/>